<evidence type="ECO:0000313" key="2">
    <source>
        <dbReference type="EMBL" id="TPG77359.1"/>
    </source>
</evidence>
<sequence length="277" mass="30987">MNTQLMPVPFHGDTVVLVGQNNEPYVAMKPIVTNMGIDWNGQRTKLVEKFSSTVEEISTVAEDGKLRSMTCIPLRKLAAWLYSINPNKVAPELRDKIIQYQEECDEVLWSYWTKGAAVRPGAVTIAQQISLSKHRLTLLKELMRSRNRSMRDMLGIEITHLSTSMGLPVPDLDAIGTIEPPQADVVADFWGALLQLDTKGITYNHSKDSQLIALNMPHLVELFAANGIQTIIGTDVTNALKRCTEPQFLGMKAVDSTIRRTTTKCWVFKKPAQIQSH</sequence>
<dbReference type="Proteomes" id="UP000317933">
    <property type="component" value="Unassembled WGS sequence"/>
</dbReference>
<dbReference type="EMBL" id="RCZE01000006">
    <property type="protein sequence ID" value="TPG77359.1"/>
    <property type="molecule type" value="Genomic_DNA"/>
</dbReference>
<dbReference type="InterPro" id="IPR018875">
    <property type="entry name" value="Antirepressor_Ant_N"/>
</dbReference>
<dbReference type="Pfam" id="PF10547">
    <property type="entry name" value="P22_AR_N"/>
    <property type="match status" value="1"/>
</dbReference>
<name>A0A502HRC3_9PSED</name>
<proteinExistence type="predicted"/>
<feature type="domain" description="Antirepressor protein ant N-terminal" evidence="1">
    <location>
        <begin position="8"/>
        <end position="117"/>
    </location>
</feature>
<dbReference type="PRINTS" id="PR01994">
    <property type="entry name" value="ANTIREPRESSR"/>
</dbReference>
<accession>A0A502HRC3</accession>
<dbReference type="RefSeq" id="WP_140668100.1">
    <property type="nucleotide sequence ID" value="NZ_RCZE01000006.1"/>
</dbReference>
<reference evidence="2 3" key="1">
    <citation type="journal article" date="2019" name="Environ. Microbiol.">
        <title>Species interactions and distinct microbial communities in high Arctic permafrost affected cryosols are associated with the CH4 and CO2 gas fluxes.</title>
        <authorList>
            <person name="Altshuler I."/>
            <person name="Hamel J."/>
            <person name="Turney S."/>
            <person name="Magnuson E."/>
            <person name="Levesque R."/>
            <person name="Greer C."/>
            <person name="Whyte L.G."/>
        </authorList>
    </citation>
    <scope>NUCLEOTIDE SEQUENCE [LARGE SCALE GENOMIC DNA]</scope>
    <source>
        <strain evidence="2 3">E3</strain>
    </source>
</reference>
<organism evidence="2 3">
    <name type="scientific">Pseudomonas arsenicoxydans</name>
    <dbReference type="NCBI Taxonomy" id="702115"/>
    <lineage>
        <taxon>Bacteria</taxon>
        <taxon>Pseudomonadati</taxon>
        <taxon>Pseudomonadota</taxon>
        <taxon>Gammaproteobacteria</taxon>
        <taxon>Pseudomonadales</taxon>
        <taxon>Pseudomonadaceae</taxon>
        <taxon>Pseudomonas</taxon>
    </lineage>
</organism>
<comment type="caution">
    <text evidence="2">The sequence shown here is derived from an EMBL/GenBank/DDBJ whole genome shotgun (WGS) entry which is preliminary data.</text>
</comment>
<protein>
    <recommendedName>
        <fullName evidence="1">Antirepressor protein ant N-terminal domain-containing protein</fullName>
    </recommendedName>
</protein>
<dbReference type="AlphaFoldDB" id="A0A502HRC3"/>
<evidence type="ECO:0000259" key="1">
    <source>
        <dbReference type="Pfam" id="PF10547"/>
    </source>
</evidence>
<evidence type="ECO:0000313" key="3">
    <source>
        <dbReference type="Proteomes" id="UP000317933"/>
    </source>
</evidence>
<gene>
    <name evidence="2" type="ORF">EAH78_14270</name>
</gene>